<name>A0ABY4NUT2_9PSEU</name>
<dbReference type="RefSeq" id="WP_116113167.1">
    <property type="nucleotide sequence ID" value="NZ_CP091196.1"/>
</dbReference>
<dbReference type="EMBL" id="CP091196">
    <property type="protein sequence ID" value="UQS23778.1"/>
    <property type="molecule type" value="Genomic_DNA"/>
</dbReference>
<sequence length="159" mass="16711">MSEYEVHALCYGRRNGTRGQHFLGRPTELLASIVVAAAGAGLLDRTVGAGPLRGDRLSEVDGDVEVRPGLSVHLVGGHTAGMQIVRVATAAGPVVVASDAGHFHENLDDDRPAPLLHSMPGVYGAFDRIRELGGVVLPGHDPEVLARYPAVARDVVRVA</sequence>
<dbReference type="Proteomes" id="UP000830158">
    <property type="component" value="Chromosome"/>
</dbReference>
<dbReference type="SUPFAM" id="SSF56281">
    <property type="entry name" value="Metallo-hydrolase/oxidoreductase"/>
    <property type="match status" value="1"/>
</dbReference>
<proteinExistence type="predicted"/>
<accession>A0ABY4NUT2</accession>
<reference evidence="1" key="1">
    <citation type="submission" date="2022-01" db="EMBL/GenBank/DDBJ databases">
        <title>PSI-footprinting approach for the identification of protein synthesis inhibitor producers.</title>
        <authorList>
            <person name="Handel F."/>
            <person name="Kulik A."/>
            <person name="Wex K.W."/>
            <person name="Berscheid A."/>
            <person name="Saur J.S."/>
            <person name="Winkler A."/>
            <person name="Wibberg D."/>
            <person name="Kalinowski J."/>
            <person name="Broetz-Oesterhelt H."/>
            <person name="Mast Y."/>
        </authorList>
    </citation>
    <scope>NUCLEOTIDE SEQUENCE</scope>
    <source>
        <strain evidence="1">KNN 49.3e</strain>
    </source>
</reference>
<dbReference type="InterPro" id="IPR036866">
    <property type="entry name" value="RibonucZ/Hydroxyglut_hydro"/>
</dbReference>
<dbReference type="Gene3D" id="3.60.15.10">
    <property type="entry name" value="Ribonuclease Z/Hydroxyacylglutathione hydrolase-like"/>
    <property type="match status" value="1"/>
</dbReference>
<gene>
    <name evidence="1" type="ORF">L1857_13535</name>
</gene>
<evidence type="ECO:0000313" key="2">
    <source>
        <dbReference type="Proteomes" id="UP000830158"/>
    </source>
</evidence>
<protein>
    <submittedName>
        <fullName evidence="1">Uncharacterized protein</fullName>
    </submittedName>
</protein>
<keyword evidence="2" id="KW-1185">Reference proteome</keyword>
<evidence type="ECO:0000313" key="1">
    <source>
        <dbReference type="EMBL" id="UQS23778.1"/>
    </source>
</evidence>
<organism evidence="1 2">
    <name type="scientific">Amycolatopsis thermalba</name>
    <dbReference type="NCBI Taxonomy" id="944492"/>
    <lineage>
        <taxon>Bacteria</taxon>
        <taxon>Bacillati</taxon>
        <taxon>Actinomycetota</taxon>
        <taxon>Actinomycetes</taxon>
        <taxon>Pseudonocardiales</taxon>
        <taxon>Pseudonocardiaceae</taxon>
        <taxon>Amycolatopsis</taxon>
    </lineage>
</organism>